<dbReference type="InterPro" id="IPR000600">
    <property type="entry name" value="ROK"/>
</dbReference>
<evidence type="ECO:0000259" key="2">
    <source>
        <dbReference type="Pfam" id="PF12802"/>
    </source>
</evidence>
<dbReference type="Gene3D" id="1.10.10.10">
    <property type="entry name" value="Winged helix-like DNA-binding domain superfamily/Winged helix DNA-binding domain"/>
    <property type="match status" value="1"/>
</dbReference>
<feature type="domain" description="HTH marR-type" evidence="2">
    <location>
        <begin position="19"/>
        <end position="70"/>
    </location>
</feature>
<keyword evidence="3" id="KW-0418">Kinase</keyword>
<dbReference type="PROSITE" id="PS01125">
    <property type="entry name" value="ROK"/>
    <property type="match status" value="1"/>
</dbReference>
<dbReference type="Pfam" id="PF12802">
    <property type="entry name" value="MarR_2"/>
    <property type="match status" value="1"/>
</dbReference>
<name>A0ABT1ISR6_9ACTN</name>
<comment type="similarity">
    <text evidence="1">Belongs to the ROK (NagC/XylR) family.</text>
</comment>
<dbReference type="InterPro" id="IPR049874">
    <property type="entry name" value="ROK_cs"/>
</dbReference>
<dbReference type="SUPFAM" id="SSF46785">
    <property type="entry name" value="Winged helix' DNA-binding domain"/>
    <property type="match status" value="1"/>
</dbReference>
<dbReference type="Proteomes" id="UP001206483">
    <property type="component" value="Unassembled WGS sequence"/>
</dbReference>
<dbReference type="InterPro" id="IPR043129">
    <property type="entry name" value="ATPase_NBD"/>
</dbReference>
<dbReference type="CDD" id="cd24076">
    <property type="entry name" value="ASKHA_ATPase_ROK_BsXylR-like"/>
    <property type="match status" value="1"/>
</dbReference>
<keyword evidence="4" id="KW-1185">Reference proteome</keyword>
<evidence type="ECO:0000256" key="1">
    <source>
        <dbReference type="ARBA" id="ARBA00006479"/>
    </source>
</evidence>
<keyword evidence="3" id="KW-0808">Transferase</keyword>
<proteinExistence type="inferred from homology"/>
<dbReference type="InterPro" id="IPR036390">
    <property type="entry name" value="WH_DNA-bd_sf"/>
</dbReference>
<dbReference type="Gene3D" id="3.30.420.40">
    <property type="match status" value="2"/>
</dbReference>
<accession>A0ABT1ISR6</accession>
<reference evidence="3 4" key="1">
    <citation type="submission" date="2022-06" db="EMBL/GenBank/DDBJ databases">
        <title>Sequencing the genomes of 1000 actinobacteria strains.</title>
        <authorList>
            <person name="Klenk H.-P."/>
        </authorList>
    </citation>
    <scope>NUCLEOTIDE SEQUENCE [LARGE SCALE GENOMIC DNA]</scope>
    <source>
        <strain evidence="3 4">DSM 41656</strain>
    </source>
</reference>
<organism evidence="3 4">
    <name type="scientific">Kitasatospora paracochleata</name>
    <dbReference type="NCBI Taxonomy" id="58354"/>
    <lineage>
        <taxon>Bacteria</taxon>
        <taxon>Bacillati</taxon>
        <taxon>Actinomycetota</taxon>
        <taxon>Actinomycetes</taxon>
        <taxon>Kitasatosporales</taxon>
        <taxon>Streptomycetaceae</taxon>
        <taxon>Kitasatospora</taxon>
    </lineage>
</organism>
<evidence type="ECO:0000313" key="4">
    <source>
        <dbReference type="Proteomes" id="UP001206483"/>
    </source>
</evidence>
<comment type="caution">
    <text evidence="3">The sequence shown here is derived from an EMBL/GenBank/DDBJ whole genome shotgun (WGS) entry which is preliminary data.</text>
</comment>
<gene>
    <name evidence="3" type="ORF">FHR36_001070</name>
</gene>
<dbReference type="PANTHER" id="PTHR18964:SF173">
    <property type="entry name" value="GLUCOKINASE"/>
    <property type="match status" value="1"/>
</dbReference>
<dbReference type="PANTHER" id="PTHR18964">
    <property type="entry name" value="ROK (REPRESSOR, ORF, KINASE) FAMILY"/>
    <property type="match status" value="1"/>
</dbReference>
<dbReference type="Pfam" id="PF00480">
    <property type="entry name" value="ROK"/>
    <property type="match status" value="1"/>
</dbReference>
<dbReference type="InterPro" id="IPR036388">
    <property type="entry name" value="WH-like_DNA-bd_sf"/>
</dbReference>
<dbReference type="EMBL" id="JAMZDX010000001">
    <property type="protein sequence ID" value="MCP2307978.1"/>
    <property type="molecule type" value="Genomic_DNA"/>
</dbReference>
<protein>
    <submittedName>
        <fullName evidence="3">NBD/HSP70 family sugar kinase/biotin operon repressor</fullName>
    </submittedName>
</protein>
<dbReference type="GO" id="GO:0016301">
    <property type="term" value="F:kinase activity"/>
    <property type="evidence" value="ECO:0007669"/>
    <property type="project" value="UniProtKB-KW"/>
</dbReference>
<dbReference type="SUPFAM" id="SSF53067">
    <property type="entry name" value="Actin-like ATPase domain"/>
    <property type="match status" value="1"/>
</dbReference>
<evidence type="ECO:0000313" key="3">
    <source>
        <dbReference type="EMBL" id="MCP2307978.1"/>
    </source>
</evidence>
<sequence length="397" mass="40883">MSMDTPGSQSSLHRANLERVLRAVRMAGSLTQAEIARSTGLSAATVSNIVRELKESGTVVVADTSSGGRRARSVSLSGDAGIVVGVDFGHTHLRVAVGNLAHRVLAEESEPIDTDVSAQQGFDRAEQMVAKLLKQAGFRSDKVIGVGLGVPGPIDVETGALGSTAILPGWTGVRPGQELSQRLGMQVYVDNDANLGALGELVWGAGRGLGDLAYIKVASGVGSGLVINGQIYRGPGGTAGEIGHITLDEAGPVCRCGNRGCLETFVGSRYLLNLLNANHPGELTLSKVVQLAHQGDLGCRRVIADAGRQIGMGVATLCNLLNPRRIILGGDLAEAGELVLSPIRDSVARYAIPSAGRQLSVVPGTLGGRAEVLGALALVMSEMGESGVIRQPSAVGA</sequence>
<dbReference type="InterPro" id="IPR000835">
    <property type="entry name" value="HTH_MarR-typ"/>
</dbReference>